<protein>
    <submittedName>
        <fullName evidence="2">Uncharacterized protein</fullName>
    </submittedName>
</protein>
<organism evidence="2 3">
    <name type="scientific">Eleusine coracana subsp. coracana</name>
    <dbReference type="NCBI Taxonomy" id="191504"/>
    <lineage>
        <taxon>Eukaryota</taxon>
        <taxon>Viridiplantae</taxon>
        <taxon>Streptophyta</taxon>
        <taxon>Embryophyta</taxon>
        <taxon>Tracheophyta</taxon>
        <taxon>Spermatophyta</taxon>
        <taxon>Magnoliopsida</taxon>
        <taxon>Liliopsida</taxon>
        <taxon>Poales</taxon>
        <taxon>Poaceae</taxon>
        <taxon>PACMAD clade</taxon>
        <taxon>Chloridoideae</taxon>
        <taxon>Cynodonteae</taxon>
        <taxon>Eleusininae</taxon>
        <taxon>Eleusine</taxon>
    </lineage>
</organism>
<evidence type="ECO:0000256" key="1">
    <source>
        <dbReference type="SAM" id="MobiDB-lite"/>
    </source>
</evidence>
<feature type="region of interest" description="Disordered" evidence="1">
    <location>
        <begin position="115"/>
        <end position="254"/>
    </location>
</feature>
<feature type="compositionally biased region" description="Low complexity" evidence="1">
    <location>
        <begin position="51"/>
        <end position="76"/>
    </location>
</feature>
<proteinExistence type="predicted"/>
<accession>A0AAV5C8J9</accession>
<gene>
    <name evidence="2" type="primary">ga11254</name>
    <name evidence="2" type="ORF">PR202_ga11254</name>
</gene>
<name>A0AAV5C8J9_ELECO</name>
<sequence length="254" mass="27533">MVTTRSRAAARSEAMSSSRRGVKRGRAGKQQSTSRKRARTAVKYREDEQDAAAASASTAAEQVSSSSYGASSAISSPRRCPSIPQVATANDSTIHPRIIRAYIEEEEKYFAKLDASGDPNQNWVLNGVKNASDGAPKRSTDSWRRQLRDPQMGHASARPIHSRPPAPRRPRPRPLSICGSGVLRRPSFSAPPHARAPSLPHAPELLLLLRQARRARAPPPPPPPTRAPDEFPLSDASVTAQLPAGQAPPRRCRS</sequence>
<reference evidence="2" key="2">
    <citation type="submission" date="2021-12" db="EMBL/GenBank/DDBJ databases">
        <title>Resequencing data analysis of finger millet.</title>
        <authorList>
            <person name="Hatakeyama M."/>
            <person name="Aluri S."/>
            <person name="Balachadran M.T."/>
            <person name="Sivarajan S.R."/>
            <person name="Poveda L."/>
            <person name="Shimizu-Inatsugi R."/>
            <person name="Schlapbach R."/>
            <person name="Sreeman S.M."/>
            <person name="Shimizu K.K."/>
        </authorList>
    </citation>
    <scope>NUCLEOTIDE SEQUENCE</scope>
</reference>
<feature type="compositionally biased region" description="Low complexity" evidence="1">
    <location>
        <begin position="1"/>
        <end position="19"/>
    </location>
</feature>
<evidence type="ECO:0000313" key="2">
    <source>
        <dbReference type="EMBL" id="GJM94593.1"/>
    </source>
</evidence>
<reference evidence="2" key="1">
    <citation type="journal article" date="2018" name="DNA Res.">
        <title>Multiple hybrid de novo genome assembly of finger millet, an orphan allotetraploid crop.</title>
        <authorList>
            <person name="Hatakeyama M."/>
            <person name="Aluri S."/>
            <person name="Balachadran M.T."/>
            <person name="Sivarajan S.R."/>
            <person name="Patrignani A."/>
            <person name="Gruter S."/>
            <person name="Poveda L."/>
            <person name="Shimizu-Inatsugi R."/>
            <person name="Baeten J."/>
            <person name="Francoijs K.J."/>
            <person name="Nataraja K.N."/>
            <person name="Reddy Y.A.N."/>
            <person name="Phadnis S."/>
            <person name="Ravikumar R.L."/>
            <person name="Schlapbach R."/>
            <person name="Sreeman S.M."/>
            <person name="Shimizu K.K."/>
        </authorList>
    </citation>
    <scope>NUCLEOTIDE SEQUENCE</scope>
</reference>
<feature type="compositionally biased region" description="Low complexity" evidence="1">
    <location>
        <begin position="196"/>
        <end position="210"/>
    </location>
</feature>
<feature type="compositionally biased region" description="Basic and acidic residues" evidence="1">
    <location>
        <begin position="135"/>
        <end position="148"/>
    </location>
</feature>
<dbReference type="EMBL" id="BQKI01000005">
    <property type="protein sequence ID" value="GJM94593.1"/>
    <property type="molecule type" value="Genomic_DNA"/>
</dbReference>
<dbReference type="AlphaFoldDB" id="A0AAV5C8J9"/>
<feature type="compositionally biased region" description="Pro residues" evidence="1">
    <location>
        <begin position="217"/>
        <end position="226"/>
    </location>
</feature>
<feature type="region of interest" description="Disordered" evidence="1">
    <location>
        <begin position="1"/>
        <end position="95"/>
    </location>
</feature>
<comment type="caution">
    <text evidence="2">The sequence shown here is derived from an EMBL/GenBank/DDBJ whole genome shotgun (WGS) entry which is preliminary data.</text>
</comment>
<keyword evidence="3" id="KW-1185">Reference proteome</keyword>
<dbReference type="Proteomes" id="UP001054889">
    <property type="component" value="Unassembled WGS sequence"/>
</dbReference>
<evidence type="ECO:0000313" key="3">
    <source>
        <dbReference type="Proteomes" id="UP001054889"/>
    </source>
</evidence>